<evidence type="ECO:0008006" key="3">
    <source>
        <dbReference type="Google" id="ProtNLM"/>
    </source>
</evidence>
<evidence type="ECO:0000313" key="1">
    <source>
        <dbReference type="EMBL" id="RII33742.1"/>
    </source>
</evidence>
<dbReference type="Proteomes" id="UP000265930">
    <property type="component" value="Unassembled WGS sequence"/>
</dbReference>
<gene>
    <name evidence="1" type="ORF">D2A34_18680</name>
</gene>
<protein>
    <recommendedName>
        <fullName evidence="3">NAD(P)-binding domain-containing protein</fullName>
    </recommendedName>
</protein>
<dbReference type="RefSeq" id="WP_119367557.1">
    <property type="nucleotide sequence ID" value="NZ_QXDJ01000004.1"/>
</dbReference>
<proteinExistence type="predicted"/>
<dbReference type="EMBL" id="QXDJ01000004">
    <property type="protein sequence ID" value="RII33742.1"/>
    <property type="molecule type" value="Genomic_DNA"/>
</dbReference>
<sequence>MNECGINRLIDWATPSVRFKNDKKSFITVVPRFLGGILYPLAKKEIIYIADIITESNLNWTIVRFMAPKDTPFTGNVKVGFGDTKQYYWSRYQRSWLYWSNDRNYVFSSWS</sequence>
<name>A0A399IQG3_9CLOT</name>
<accession>A0A399IQG3</accession>
<comment type="caution">
    <text evidence="1">The sequence shown here is derived from an EMBL/GenBank/DDBJ whole genome shotgun (WGS) entry which is preliminary data.</text>
</comment>
<dbReference type="AlphaFoldDB" id="A0A399IQG3"/>
<organism evidence="1 2">
    <name type="scientific">Clostridium chromiireducens</name>
    <dbReference type="NCBI Taxonomy" id="225345"/>
    <lineage>
        <taxon>Bacteria</taxon>
        <taxon>Bacillati</taxon>
        <taxon>Bacillota</taxon>
        <taxon>Clostridia</taxon>
        <taxon>Eubacteriales</taxon>
        <taxon>Clostridiaceae</taxon>
        <taxon>Clostridium</taxon>
    </lineage>
</organism>
<evidence type="ECO:0000313" key="2">
    <source>
        <dbReference type="Proteomes" id="UP000265930"/>
    </source>
</evidence>
<reference evidence="1 2" key="1">
    <citation type="submission" date="2018-08" db="EMBL/GenBank/DDBJ databases">
        <title>Genome of Clostridium chromiireducens C1, DSM12136.</title>
        <authorList>
            <person name="Xing M."/>
            <person name="Wei Y."/>
            <person name="Ang E.L."/>
            <person name="Zhao H."/>
            <person name="Zhang Y."/>
        </authorList>
    </citation>
    <scope>NUCLEOTIDE SEQUENCE [LARGE SCALE GENOMIC DNA]</scope>
    <source>
        <strain evidence="1 2">C1</strain>
    </source>
</reference>